<sequence>MGKSHPRGVKAPLRNDLSSHIEAHPYEELANGFDHIPSHSSLGNASKQSHSNSSGAHGKRESHTFGSNELRSILH</sequence>
<feature type="region of interest" description="Disordered" evidence="1">
    <location>
        <begin position="1"/>
        <end position="75"/>
    </location>
</feature>
<dbReference type="AlphaFoldDB" id="A0A1R1YHV7"/>
<evidence type="ECO:0000313" key="2">
    <source>
        <dbReference type="EMBL" id="OMJ26502.1"/>
    </source>
</evidence>
<keyword evidence="3" id="KW-1185">Reference proteome</keyword>
<protein>
    <submittedName>
        <fullName evidence="2">Uncharacterized protein</fullName>
    </submittedName>
</protein>
<reference evidence="2 3" key="1">
    <citation type="submission" date="2017-01" db="EMBL/GenBank/DDBJ databases">
        <authorList>
            <person name="Mah S.A."/>
            <person name="Swanson W.J."/>
            <person name="Moy G.W."/>
            <person name="Vacquier V.D."/>
        </authorList>
    </citation>
    <scope>NUCLEOTIDE SEQUENCE [LARGE SCALE GENOMIC DNA]</scope>
    <source>
        <strain evidence="2 3">GSMNP</strain>
    </source>
</reference>
<feature type="compositionally biased region" description="Basic and acidic residues" evidence="1">
    <location>
        <begin position="17"/>
        <end position="27"/>
    </location>
</feature>
<accession>A0A1R1YHV7</accession>
<dbReference type="Proteomes" id="UP000187283">
    <property type="component" value="Unassembled WGS sequence"/>
</dbReference>
<gene>
    <name evidence="2" type="ORF">AYI70_g112</name>
</gene>
<feature type="compositionally biased region" description="Polar residues" evidence="1">
    <location>
        <begin position="64"/>
        <end position="75"/>
    </location>
</feature>
<feature type="compositionally biased region" description="Polar residues" evidence="1">
    <location>
        <begin position="38"/>
        <end position="55"/>
    </location>
</feature>
<comment type="caution">
    <text evidence="2">The sequence shown here is derived from an EMBL/GenBank/DDBJ whole genome shotgun (WGS) entry which is preliminary data.</text>
</comment>
<organism evidence="2 3">
    <name type="scientific">Smittium culicis</name>
    <dbReference type="NCBI Taxonomy" id="133412"/>
    <lineage>
        <taxon>Eukaryota</taxon>
        <taxon>Fungi</taxon>
        <taxon>Fungi incertae sedis</taxon>
        <taxon>Zoopagomycota</taxon>
        <taxon>Kickxellomycotina</taxon>
        <taxon>Harpellomycetes</taxon>
        <taxon>Harpellales</taxon>
        <taxon>Legeriomycetaceae</taxon>
        <taxon>Smittium</taxon>
    </lineage>
</organism>
<dbReference type="EMBL" id="LSSN01000013">
    <property type="protein sequence ID" value="OMJ26502.1"/>
    <property type="molecule type" value="Genomic_DNA"/>
</dbReference>
<evidence type="ECO:0000313" key="3">
    <source>
        <dbReference type="Proteomes" id="UP000187283"/>
    </source>
</evidence>
<name>A0A1R1YHV7_9FUNG</name>
<proteinExistence type="predicted"/>
<evidence type="ECO:0000256" key="1">
    <source>
        <dbReference type="SAM" id="MobiDB-lite"/>
    </source>
</evidence>